<keyword evidence="3" id="KW-0067">ATP-binding</keyword>
<gene>
    <name evidence="5" type="primary">SSE1_1</name>
    <name evidence="5" type="ORF">C6P45_003522</name>
</gene>
<dbReference type="PRINTS" id="PR00301">
    <property type="entry name" value="HEATSHOCK70"/>
</dbReference>
<dbReference type="Gene3D" id="1.20.1270.10">
    <property type="match status" value="1"/>
</dbReference>
<name>A0A9P6WBM3_MAUEX</name>
<dbReference type="FunFam" id="3.90.640.10:FF:000004">
    <property type="entry name" value="Heat shock 70 kDa protein 4"/>
    <property type="match status" value="1"/>
</dbReference>
<dbReference type="Gene3D" id="3.30.30.30">
    <property type="match status" value="1"/>
</dbReference>
<dbReference type="GO" id="GO:0005524">
    <property type="term" value="F:ATP binding"/>
    <property type="evidence" value="ECO:0007669"/>
    <property type="project" value="UniProtKB-KW"/>
</dbReference>
<dbReference type="InterPro" id="IPR029048">
    <property type="entry name" value="HSP70_C_sf"/>
</dbReference>
<dbReference type="SUPFAM" id="SSF100934">
    <property type="entry name" value="Heat shock protein 70kD (HSP70), C-terminal subdomain"/>
    <property type="match status" value="1"/>
</dbReference>
<dbReference type="OrthoDB" id="434160at2759"/>
<evidence type="ECO:0000256" key="1">
    <source>
        <dbReference type="ARBA" id="ARBA00007381"/>
    </source>
</evidence>
<dbReference type="Gene3D" id="2.60.34.10">
    <property type="entry name" value="Substrate Binding Domain Of DNAk, Chain A, domain 1"/>
    <property type="match status" value="1"/>
</dbReference>
<evidence type="ECO:0000256" key="3">
    <source>
        <dbReference type="ARBA" id="ARBA00022840"/>
    </source>
</evidence>
<dbReference type="PANTHER" id="PTHR45639">
    <property type="entry name" value="HSC70CB, ISOFORM G-RELATED"/>
    <property type="match status" value="1"/>
</dbReference>
<protein>
    <submittedName>
        <fullName evidence="5">Adenyl-nucleotide exchange factor sse1</fullName>
    </submittedName>
</protein>
<keyword evidence="6" id="KW-1185">Reference proteome</keyword>
<evidence type="ECO:0000256" key="2">
    <source>
        <dbReference type="ARBA" id="ARBA00022741"/>
    </source>
</evidence>
<organism evidence="5 6">
    <name type="scientific">Maudiozyma exigua</name>
    <name type="common">Yeast</name>
    <name type="synonym">Kazachstania exigua</name>
    <dbReference type="NCBI Taxonomy" id="34358"/>
    <lineage>
        <taxon>Eukaryota</taxon>
        <taxon>Fungi</taxon>
        <taxon>Dikarya</taxon>
        <taxon>Ascomycota</taxon>
        <taxon>Saccharomycotina</taxon>
        <taxon>Saccharomycetes</taxon>
        <taxon>Saccharomycetales</taxon>
        <taxon>Saccharomycetaceae</taxon>
        <taxon>Maudiozyma</taxon>
    </lineage>
</organism>
<dbReference type="InterPro" id="IPR029047">
    <property type="entry name" value="HSP70_peptide-bd_sf"/>
</dbReference>
<dbReference type="FunFam" id="3.30.30.30:FF:000002">
    <property type="entry name" value="Heat shock 70 kDa protein 4"/>
    <property type="match status" value="1"/>
</dbReference>
<dbReference type="Gene3D" id="3.90.640.10">
    <property type="entry name" value="Actin, Chain A, domain 4"/>
    <property type="match status" value="1"/>
</dbReference>
<accession>A0A9P6WBM3</accession>
<comment type="caution">
    <text evidence="5">The sequence shown here is derived from an EMBL/GenBank/DDBJ whole genome shotgun (WGS) entry which is preliminary data.</text>
</comment>
<dbReference type="CDD" id="cd11732">
    <property type="entry name" value="ASKHA_NBD_HSP70_HSP105-110-like"/>
    <property type="match status" value="1"/>
</dbReference>
<dbReference type="Proteomes" id="UP000750334">
    <property type="component" value="Unassembled WGS sequence"/>
</dbReference>
<dbReference type="AlphaFoldDB" id="A0A9P6WBM3"/>
<comment type="similarity">
    <text evidence="1">Belongs to the heat shock protein 70 family.</text>
</comment>
<evidence type="ECO:0000313" key="5">
    <source>
        <dbReference type="EMBL" id="KAG0669617.1"/>
    </source>
</evidence>
<reference evidence="5 6" key="1">
    <citation type="submission" date="2020-11" db="EMBL/GenBank/DDBJ databases">
        <title>Kefir isolates.</title>
        <authorList>
            <person name="Marcisauskas S."/>
            <person name="Kim Y."/>
            <person name="Blasche S."/>
        </authorList>
    </citation>
    <scope>NUCLEOTIDE SEQUENCE [LARGE SCALE GENOMIC DNA]</scope>
    <source>
        <strain evidence="5 6">OG2</strain>
    </source>
</reference>
<dbReference type="GO" id="GO:0005634">
    <property type="term" value="C:nucleus"/>
    <property type="evidence" value="ECO:0007669"/>
    <property type="project" value="TreeGrafter"/>
</dbReference>
<proteinExistence type="inferred from homology"/>
<sequence>MSCPIGIDFGNMHSVVAVARNNGVDILLNDVSNRSTPSIVGFGPNQRYIGEDGKTKQTSNVTNTVDNLQTLLGLRFGTTDYDREKLYMNEALVECPKGYVGVEVNYGGGLQQFSSTQVIAMYLNHLKSIINSNMDAEIKDVCISIPIWYTEERKVALLDACRIVGLGNVTLVDCLTAAAAFYGLTKPDLPETKQKARIVGFFDSGHTTTSFSIVSFHQGKMKVLSTDFVKGLGGRDFDRAITEYMADLFKEKYKIDIRQNKKAYFRVMSQAEKLKKVLSVNQSGPMNIECLMNDIDVTAELTREKFEELITPLVVKRLEQCIELTFKRAHVDDLDAIELLGGNTRVPLVKGLIEQKTGLKLSSTLNQDEAAVKGPTLIAAKYSSTVALKPFKFRNILAENITLFWDKPIPEGHDAVEVFSKVAHYPVTKSVVVEVTEDFTLAAHGGKRHVSKKKISEINHNSLGLWKIGGIVPEKHHNKKSGKIYVELIVSIDVSRFIHIDDAYVTEKESHKPSGKDENHHQNYKRIERLNVETLSISPNQSNIANWAQFETSMIRQDKLVKETEETKNELESSIYSLRSKVEGVYADVIKDQEKQYIMQFLDDTENWLYDEGEDTTIDAYNAKYDKIKDIIKELSSRK</sequence>
<dbReference type="Pfam" id="PF00012">
    <property type="entry name" value="HSP70"/>
    <property type="match status" value="1"/>
</dbReference>
<dbReference type="InterPro" id="IPR043129">
    <property type="entry name" value="ATPase_NBD"/>
</dbReference>
<keyword evidence="2" id="KW-0547">Nucleotide-binding</keyword>
<dbReference type="EMBL" id="PUHR01000037">
    <property type="protein sequence ID" value="KAG0669617.1"/>
    <property type="molecule type" value="Genomic_DNA"/>
</dbReference>
<dbReference type="SUPFAM" id="SSF53067">
    <property type="entry name" value="Actin-like ATPase domain"/>
    <property type="match status" value="2"/>
</dbReference>
<keyword evidence="4" id="KW-0346">Stress response</keyword>
<dbReference type="PANTHER" id="PTHR45639:SF4">
    <property type="entry name" value="HSC70CB, ISOFORM G"/>
    <property type="match status" value="1"/>
</dbReference>
<evidence type="ECO:0000256" key="4">
    <source>
        <dbReference type="ARBA" id="ARBA00023016"/>
    </source>
</evidence>
<dbReference type="InterPro" id="IPR013126">
    <property type="entry name" value="Hsp_70_fam"/>
</dbReference>
<dbReference type="Gene3D" id="3.30.420.40">
    <property type="match status" value="2"/>
</dbReference>
<dbReference type="FunFam" id="1.20.1270.10:FF:000002">
    <property type="entry name" value="Heat shock 70 kDa protein 4"/>
    <property type="match status" value="1"/>
</dbReference>
<evidence type="ECO:0000313" key="6">
    <source>
        <dbReference type="Proteomes" id="UP000750334"/>
    </source>
</evidence>
<dbReference type="GO" id="GO:0005829">
    <property type="term" value="C:cytosol"/>
    <property type="evidence" value="ECO:0007669"/>
    <property type="project" value="TreeGrafter"/>
</dbReference>
<dbReference type="GO" id="GO:0140662">
    <property type="term" value="F:ATP-dependent protein folding chaperone"/>
    <property type="evidence" value="ECO:0007669"/>
    <property type="project" value="InterPro"/>
</dbReference>